<dbReference type="AlphaFoldDB" id="A0A822YF16"/>
<accession>A0A822YF16</accession>
<evidence type="ECO:0000313" key="2">
    <source>
        <dbReference type="Proteomes" id="UP000607653"/>
    </source>
</evidence>
<comment type="caution">
    <text evidence="1">The sequence shown here is derived from an EMBL/GenBank/DDBJ whole genome shotgun (WGS) entry which is preliminary data.</text>
</comment>
<name>A0A822YF16_NELNU</name>
<protein>
    <submittedName>
        <fullName evidence="1">Uncharacterized protein</fullName>
    </submittedName>
</protein>
<evidence type="ECO:0000313" key="1">
    <source>
        <dbReference type="EMBL" id="DAD28118.1"/>
    </source>
</evidence>
<dbReference type="Proteomes" id="UP000607653">
    <property type="component" value="Unassembled WGS sequence"/>
</dbReference>
<organism evidence="1 2">
    <name type="scientific">Nelumbo nucifera</name>
    <name type="common">Sacred lotus</name>
    <dbReference type="NCBI Taxonomy" id="4432"/>
    <lineage>
        <taxon>Eukaryota</taxon>
        <taxon>Viridiplantae</taxon>
        <taxon>Streptophyta</taxon>
        <taxon>Embryophyta</taxon>
        <taxon>Tracheophyta</taxon>
        <taxon>Spermatophyta</taxon>
        <taxon>Magnoliopsida</taxon>
        <taxon>Proteales</taxon>
        <taxon>Nelumbonaceae</taxon>
        <taxon>Nelumbo</taxon>
    </lineage>
</organism>
<proteinExistence type="predicted"/>
<keyword evidence="2" id="KW-1185">Reference proteome</keyword>
<reference evidence="1 2" key="1">
    <citation type="journal article" date="2020" name="Mol. Biol. Evol.">
        <title>Distinct Expression and Methylation Patterns for Genes with Different Fates following a Single Whole-Genome Duplication in Flowering Plants.</title>
        <authorList>
            <person name="Shi T."/>
            <person name="Rahmani R.S."/>
            <person name="Gugger P.F."/>
            <person name="Wang M."/>
            <person name="Li H."/>
            <person name="Zhang Y."/>
            <person name="Li Z."/>
            <person name="Wang Q."/>
            <person name="Van de Peer Y."/>
            <person name="Marchal K."/>
            <person name="Chen J."/>
        </authorList>
    </citation>
    <scope>NUCLEOTIDE SEQUENCE [LARGE SCALE GENOMIC DNA]</scope>
    <source>
        <tissue evidence="1">Leaf</tissue>
    </source>
</reference>
<dbReference type="EMBL" id="DUZY01000002">
    <property type="protein sequence ID" value="DAD28118.1"/>
    <property type="molecule type" value="Genomic_DNA"/>
</dbReference>
<sequence length="34" mass="3752">MGSDGLFDNVYDHEIVSTISKFSNVSEAGRCLFL</sequence>
<gene>
    <name evidence="1" type="ORF">HUJ06_029586</name>
</gene>